<dbReference type="Pfam" id="PF14559">
    <property type="entry name" value="TPR_19"/>
    <property type="match status" value="1"/>
</dbReference>
<accession>A0A8T9SQD6</accession>
<evidence type="ECO:0000313" key="4">
    <source>
        <dbReference type="Proteomes" id="UP000829925"/>
    </source>
</evidence>
<evidence type="ECO:0000256" key="1">
    <source>
        <dbReference type="PROSITE-ProRule" id="PRU00339"/>
    </source>
</evidence>
<organism evidence="3 4">
    <name type="scientific">Hymenobacter aerilatus</name>
    <dbReference type="NCBI Taxonomy" id="2932251"/>
    <lineage>
        <taxon>Bacteria</taxon>
        <taxon>Pseudomonadati</taxon>
        <taxon>Bacteroidota</taxon>
        <taxon>Cytophagia</taxon>
        <taxon>Cytophagales</taxon>
        <taxon>Hymenobacteraceae</taxon>
        <taxon>Hymenobacter</taxon>
    </lineage>
</organism>
<dbReference type="Proteomes" id="UP000829925">
    <property type="component" value="Chromosome"/>
</dbReference>
<feature type="repeat" description="TPR" evidence="1">
    <location>
        <begin position="332"/>
        <end position="365"/>
    </location>
</feature>
<dbReference type="PROSITE" id="PS50293">
    <property type="entry name" value="TPR_REGION"/>
    <property type="match status" value="1"/>
</dbReference>
<evidence type="ECO:0000313" key="3">
    <source>
        <dbReference type="EMBL" id="UOR04368.1"/>
    </source>
</evidence>
<dbReference type="KEGG" id="haei:MUN82_15640"/>
<reference evidence="3 4" key="1">
    <citation type="submission" date="2022-04" db="EMBL/GenBank/DDBJ databases">
        <title>Hymenobacter sp. isolated from the air.</title>
        <authorList>
            <person name="Won M."/>
            <person name="Lee C.-M."/>
            <person name="Woen H.-Y."/>
            <person name="Kwon S.-W."/>
        </authorList>
    </citation>
    <scope>NUCLEOTIDE SEQUENCE [LARGE SCALE GENOMIC DNA]</scope>
    <source>
        <strain evidence="4">5413 J-13</strain>
    </source>
</reference>
<dbReference type="PANTHER" id="PTHR12558:SF13">
    <property type="entry name" value="CELL DIVISION CYCLE PROTEIN 27 HOMOLOG"/>
    <property type="match status" value="1"/>
</dbReference>
<dbReference type="InterPro" id="IPR011990">
    <property type="entry name" value="TPR-like_helical_dom_sf"/>
</dbReference>
<feature type="repeat" description="TPR" evidence="1">
    <location>
        <begin position="488"/>
        <end position="521"/>
    </location>
</feature>
<dbReference type="Pfam" id="PF13432">
    <property type="entry name" value="TPR_16"/>
    <property type="match status" value="2"/>
</dbReference>
<feature type="signal peptide" evidence="2">
    <location>
        <begin position="1"/>
        <end position="23"/>
    </location>
</feature>
<dbReference type="PANTHER" id="PTHR12558">
    <property type="entry name" value="CELL DIVISION CYCLE 16,23,27"/>
    <property type="match status" value="1"/>
</dbReference>
<evidence type="ECO:0000256" key="2">
    <source>
        <dbReference type="SAM" id="SignalP"/>
    </source>
</evidence>
<feature type="chain" id="PRO_5035830617" evidence="2">
    <location>
        <begin position="24"/>
        <end position="539"/>
    </location>
</feature>
<gene>
    <name evidence="3" type="ORF">MUN82_15640</name>
</gene>
<dbReference type="SMART" id="SM00028">
    <property type="entry name" value="TPR"/>
    <property type="match status" value="9"/>
</dbReference>
<feature type="repeat" description="TPR" evidence="1">
    <location>
        <begin position="227"/>
        <end position="260"/>
    </location>
</feature>
<dbReference type="AlphaFoldDB" id="A0A8T9SQD6"/>
<dbReference type="EMBL" id="CP095053">
    <property type="protein sequence ID" value="UOR04368.1"/>
    <property type="molecule type" value="Genomic_DNA"/>
</dbReference>
<dbReference type="PROSITE" id="PS50005">
    <property type="entry name" value="TPR"/>
    <property type="match status" value="4"/>
</dbReference>
<dbReference type="Gene3D" id="1.25.40.10">
    <property type="entry name" value="Tetratricopeptide repeat domain"/>
    <property type="match status" value="3"/>
</dbReference>
<keyword evidence="4" id="KW-1185">Reference proteome</keyword>
<proteinExistence type="predicted"/>
<dbReference type="RefSeq" id="WP_245091942.1">
    <property type="nucleotide sequence ID" value="NZ_CP095053.1"/>
</dbReference>
<name>A0A8T9SQD6_9BACT</name>
<dbReference type="SUPFAM" id="SSF48452">
    <property type="entry name" value="TPR-like"/>
    <property type="match status" value="3"/>
</dbReference>
<keyword evidence="1" id="KW-0802">TPR repeat</keyword>
<keyword evidence="2" id="KW-0732">Signal</keyword>
<protein>
    <submittedName>
        <fullName evidence="3">Tetratricopeptide repeat protein</fullName>
    </submittedName>
</protein>
<dbReference type="InterPro" id="IPR019734">
    <property type="entry name" value="TPR_rpt"/>
</dbReference>
<feature type="repeat" description="TPR" evidence="1">
    <location>
        <begin position="193"/>
        <end position="226"/>
    </location>
</feature>
<sequence>MTLKPWKLSLLAALSVYGSSAVAQNVQSAQKAIELERYGQARADLLRQPQSVEANYELGRLYQFRDMPDSAAYYFNKGANDPKSALSMVAAGRAALAQGKTAEAEAHFDEAVKKTKSKDADVLTKIAQAYAESDEKNITKALTYVEAAHKANKEKDSPALMVARGDIYLKTAEGGGNASGSYSRALLADPNNVQAYYRQGQLNVRARNYNEARTAFEKAISLDPNYAPAYRDLAETYYYAGQYKLALETFQKYIDRAERTPQTNATYAAFLFLTKEYPKTIEEARKVLAVDPNNVAMNRLVAYSLYEDKKNDEAIAAMQKYMSLVPANKLIADDYVYLGKMQAAAGKYDEGIASIKKGIEMDPQKAGDLQNDLAQAYLTKKDYPMAVATYRTKIANQIKANGSAELTDQIRLANAYEYNKQYQQADSLYAGVLTARPEYAAGYLMRARVNSNLDPNSTEGKAKPYYEKFLEMMKANPEDAARYKNEVLTANKYLGYYYFQKGDKATSLPYWQAALALDPNDNQAKTAVNSISGTKTARK</sequence>